<dbReference type="AlphaFoldDB" id="W0V5D6"/>
<dbReference type="HOGENOM" id="CLU_011790_4_0_4"/>
<keyword evidence="4" id="KW-0479">Metal-binding</keyword>
<dbReference type="InterPro" id="IPR043146">
    <property type="entry name" value="Penicillin_amidase_N_B-knob"/>
</dbReference>
<dbReference type="InterPro" id="IPR002692">
    <property type="entry name" value="S45"/>
</dbReference>
<dbReference type="PIRSF" id="PIRSF001227">
    <property type="entry name" value="Pen_acylase"/>
    <property type="match status" value="1"/>
</dbReference>
<evidence type="ECO:0000256" key="4">
    <source>
        <dbReference type="PIRSR" id="PIRSR001227-2"/>
    </source>
</evidence>
<proteinExistence type="inferred from homology"/>
<dbReference type="PANTHER" id="PTHR34218">
    <property type="entry name" value="PEPTIDASE S45 PENICILLIN AMIDASE"/>
    <property type="match status" value="1"/>
</dbReference>
<dbReference type="Gene3D" id="3.60.20.10">
    <property type="entry name" value="Glutamine Phosphoribosylpyrophosphate, subunit 1, domain 1"/>
    <property type="match status" value="1"/>
</dbReference>
<dbReference type="RefSeq" id="WP_242404518.1">
    <property type="nucleotide sequence ID" value="NZ_BCTH01000032.1"/>
</dbReference>
<dbReference type="eggNOG" id="COG2366">
    <property type="taxonomic scope" value="Bacteria"/>
</dbReference>
<evidence type="ECO:0000256" key="2">
    <source>
        <dbReference type="ARBA" id="ARBA00022801"/>
    </source>
</evidence>
<dbReference type="KEGG" id="jag:GJA_2465"/>
<dbReference type="InterPro" id="IPR014395">
    <property type="entry name" value="Pen/GL7ACA/AHL_acylase"/>
</dbReference>
<dbReference type="Gene3D" id="2.30.120.10">
    <property type="match status" value="1"/>
</dbReference>
<evidence type="ECO:0000256" key="3">
    <source>
        <dbReference type="ARBA" id="ARBA00023145"/>
    </source>
</evidence>
<dbReference type="MEROPS" id="S45.003"/>
<dbReference type="EMBL" id="HG322949">
    <property type="protein sequence ID" value="CDG83096.1"/>
    <property type="molecule type" value="Genomic_DNA"/>
</dbReference>
<keyword evidence="3" id="KW-0865">Zymogen</keyword>
<feature type="binding site" evidence="4">
    <location>
        <position position="193"/>
    </location>
    <ligand>
        <name>Ca(2+)</name>
        <dbReference type="ChEBI" id="CHEBI:29108"/>
    </ligand>
</feature>
<reference evidence="5 6" key="1">
    <citation type="journal article" date="2015" name="Genome Announc.">
        <title>Genome Sequence of Mushroom Soft-Rot Pathogen Janthinobacterium agaricidamnosum.</title>
        <authorList>
            <person name="Graupner K."/>
            <person name="Lackner G."/>
            <person name="Hertweck C."/>
        </authorList>
    </citation>
    <scope>NUCLEOTIDE SEQUENCE [LARGE SCALE GENOMIC DNA]</scope>
    <source>
        <strain evidence="6">NBRC 102515 / DSM 9628</strain>
    </source>
</reference>
<name>W0V5D6_9BURK</name>
<evidence type="ECO:0000313" key="6">
    <source>
        <dbReference type="Proteomes" id="UP000027604"/>
    </source>
</evidence>
<feature type="binding site" evidence="4">
    <location>
        <position position="338"/>
    </location>
    <ligand>
        <name>Ca(2+)</name>
        <dbReference type="ChEBI" id="CHEBI:29108"/>
    </ligand>
</feature>
<dbReference type="Gene3D" id="1.10.1400.10">
    <property type="match status" value="1"/>
</dbReference>
<dbReference type="Gene3D" id="1.10.439.10">
    <property type="entry name" value="Penicillin Amidohydrolase, domain 1"/>
    <property type="match status" value="1"/>
</dbReference>
<dbReference type="SUPFAM" id="SSF56235">
    <property type="entry name" value="N-terminal nucleophile aminohydrolases (Ntn hydrolases)"/>
    <property type="match status" value="1"/>
</dbReference>
<comment type="similarity">
    <text evidence="1">Belongs to the peptidase S45 family.</text>
</comment>
<dbReference type="GO" id="GO:0046872">
    <property type="term" value="F:metal ion binding"/>
    <property type="evidence" value="ECO:0007669"/>
    <property type="project" value="UniProtKB-KW"/>
</dbReference>
<sequence length="798" mass="86034">MATRQLRFRLALILGLALSLFLLLLLAAYGALRASLPALGGDVTLPGLSAPVSIQRDAGGVPMIAVADRNDGAYALGFLHAQERFFQMDLLRRSSSGELAALLGPAALEQDKNHRRFRFRSRAVAALAQLDPASRTHLQHYTAGINQGLQQLTLRPFEYLALGAAPQAWRAEDSLLVVWSMYQLLQGNLEPREFARGWIREHSRPEQLALLLPESSRFDTPLDMDGIASPTPPLPAIGPGWIGHASGVAMRTPQLAVGSNAWAWSGPASGHGGAMLANDMHLGLRLPNTWYRAAMRYPADGGQRRVVGLTLPGTPLFVVGSNGKLAWGMTNSYGDYLDLIEVRRDPGHPGQVDRGAGWQPVSDYRETIVVKGGAPFILMVQESAGGLLRQVAGREYAVHWIAQDNNAVNLQLFGMESAASVAEGATVAARAGIPAQNITLADAAGHIGWSIAGPLPRRLATFGATFPYAAGGGPDWHAMLDGADYPRVFDPANGILWSANNRQLGGADYARLGDGGADLGARARQIRDRLLVLREWRQDQQPEAALMAIALDTSPSYMAEWRALALAALTPAAVAGHPARAELRRLLESAWDEPAGVRSVAYRLARGYSRAIYDALFADADARMAAAGLAQASVEIANPRWSELAMRLLGERPPGWLPAGTSWQQLELSAIDSVIGTLTAHGQRLADASWGQRNRADIRHPLATVLPFGDYWLAAPRDPLPGDDDMPRVSAPQFGQSERLVVAPGREEQGLFNMPGGQSGHPLSPFFLAGHADWVHGKAQPLLPGAVRYTLTLRPRRR</sequence>
<dbReference type="InterPro" id="IPR023343">
    <property type="entry name" value="Penicillin_amidase_dom1"/>
</dbReference>
<accession>W0V5D6</accession>
<dbReference type="GO" id="GO:0017000">
    <property type="term" value="P:antibiotic biosynthetic process"/>
    <property type="evidence" value="ECO:0007669"/>
    <property type="project" value="InterPro"/>
</dbReference>
<evidence type="ECO:0000313" key="5">
    <source>
        <dbReference type="EMBL" id="CDG83096.1"/>
    </source>
</evidence>
<dbReference type="GO" id="GO:0016811">
    <property type="term" value="F:hydrolase activity, acting on carbon-nitrogen (but not peptide) bonds, in linear amides"/>
    <property type="evidence" value="ECO:0007669"/>
    <property type="project" value="InterPro"/>
</dbReference>
<dbReference type="PATRIC" id="fig|1349767.4.peg.4209"/>
<keyword evidence="2" id="KW-0378">Hydrolase</keyword>
<keyword evidence="4" id="KW-0106">Calcium</keyword>
<comment type="cofactor">
    <cofactor evidence="4">
        <name>Ca(2+)</name>
        <dbReference type="ChEBI" id="CHEBI:29108"/>
    </cofactor>
    <text evidence="4">Binds 1 Ca(2+) ion per dimer.</text>
</comment>
<keyword evidence="6" id="KW-1185">Reference proteome</keyword>
<dbReference type="PANTHER" id="PTHR34218:SF4">
    <property type="entry name" value="ACYL-HOMOSERINE LACTONE ACYLASE QUIP"/>
    <property type="match status" value="1"/>
</dbReference>
<gene>
    <name evidence="5" type="ORF">GJA_2465</name>
</gene>
<dbReference type="STRING" id="1349767.GJA_2465"/>
<evidence type="ECO:0000256" key="1">
    <source>
        <dbReference type="ARBA" id="ARBA00006586"/>
    </source>
</evidence>
<dbReference type="Proteomes" id="UP000027604">
    <property type="component" value="Chromosome I"/>
</dbReference>
<dbReference type="Pfam" id="PF01804">
    <property type="entry name" value="Penicil_amidase"/>
    <property type="match status" value="1"/>
</dbReference>
<organism evidence="5 6">
    <name type="scientific">Janthinobacterium agaricidamnosum NBRC 102515 = DSM 9628</name>
    <dbReference type="NCBI Taxonomy" id="1349767"/>
    <lineage>
        <taxon>Bacteria</taxon>
        <taxon>Pseudomonadati</taxon>
        <taxon>Pseudomonadota</taxon>
        <taxon>Betaproteobacteria</taxon>
        <taxon>Burkholderiales</taxon>
        <taxon>Oxalobacteraceae</taxon>
        <taxon>Janthinobacterium</taxon>
    </lineage>
</organism>
<feature type="binding site" evidence="4">
    <location>
        <position position="335"/>
    </location>
    <ligand>
        <name>Ca(2+)</name>
        <dbReference type="ChEBI" id="CHEBI:29108"/>
    </ligand>
</feature>
<protein>
    <submittedName>
        <fullName evidence="5">Penicillin amidase family protein</fullName>
    </submittedName>
</protein>
<dbReference type="InterPro" id="IPR043147">
    <property type="entry name" value="Penicillin_amidase_A-knob"/>
</dbReference>
<dbReference type="CDD" id="cd03747">
    <property type="entry name" value="Ntn_PGA_like"/>
    <property type="match status" value="1"/>
</dbReference>
<dbReference type="InterPro" id="IPR029055">
    <property type="entry name" value="Ntn_hydrolases_N"/>
</dbReference>